<dbReference type="RefSeq" id="WP_324694161.1">
    <property type="nucleotide sequence ID" value="NZ_JAYMYJ010000063.1"/>
</dbReference>
<name>A0ABU6CXI7_9GAMM</name>
<reference evidence="2 3" key="2">
    <citation type="submission" date="2024-01" db="EMBL/GenBank/DDBJ databases">
        <authorList>
            <person name="Xie X."/>
        </authorList>
    </citation>
    <scope>NUCLEOTIDE SEQUENCE [LARGE SCALE GENOMIC DNA]</scope>
    <source>
        <strain evidence="2">SCUT-1</strain>
    </source>
</reference>
<dbReference type="GO" id="GO:0005524">
    <property type="term" value="F:ATP binding"/>
    <property type="evidence" value="ECO:0007669"/>
    <property type="project" value="UniProtKB-KW"/>
</dbReference>
<accession>A0ABU6CXI7</accession>
<gene>
    <name evidence="2" type="ORF">VSS37_07390</name>
</gene>
<dbReference type="InterPro" id="IPR018631">
    <property type="entry name" value="AAA-ATPase-like_dom"/>
</dbReference>
<dbReference type="EMBL" id="JAYMYJ010000063">
    <property type="protein sequence ID" value="MEB4590797.1"/>
    <property type="molecule type" value="Genomic_DNA"/>
</dbReference>
<evidence type="ECO:0000313" key="2">
    <source>
        <dbReference type="EMBL" id="MEB4590797.1"/>
    </source>
</evidence>
<proteinExistence type="predicted"/>
<dbReference type="PANTHER" id="PTHR34825">
    <property type="entry name" value="CONSERVED PROTEIN, WITH A WEAK D-GALACTARATE DEHYDRATASE/ALTRONATE HYDROLASE DOMAIN"/>
    <property type="match status" value="1"/>
</dbReference>
<organism evidence="2 3">
    <name type="scientific">Candidatus Thiothrix phosphatis</name>
    <dbReference type="NCBI Taxonomy" id="3112415"/>
    <lineage>
        <taxon>Bacteria</taxon>
        <taxon>Pseudomonadati</taxon>
        <taxon>Pseudomonadota</taxon>
        <taxon>Gammaproteobacteria</taxon>
        <taxon>Thiotrichales</taxon>
        <taxon>Thiotrichaceae</taxon>
        <taxon>Thiothrix</taxon>
    </lineage>
</organism>
<keyword evidence="2" id="KW-0067">ATP-binding</keyword>
<dbReference type="PANTHER" id="PTHR34825:SF1">
    <property type="entry name" value="AAA-ATPASE-LIKE DOMAIN-CONTAINING PROTEIN"/>
    <property type="match status" value="1"/>
</dbReference>
<evidence type="ECO:0000313" key="3">
    <source>
        <dbReference type="Proteomes" id="UP001308005"/>
    </source>
</evidence>
<protein>
    <submittedName>
        <fullName evidence="2">ATP-binding protein</fullName>
    </submittedName>
</protein>
<sequence>MNRQTDTPDDTMQKKKLPVGIQTLREMREDDFYYIDKTQLAVDLVKDVKHCFLSRPRRFGKSLFLDTLKELFEGNEKLFKGLAAETQWDWSVKYPVIRFSFAGSTYADKGMAEQDISEQLEQFARKHGVSFHSKSTSGRFRELIGHLEQQAGQRVVVLVDEYDKPILDAIRDPEVARHNRDVLRGFYGVIKDYDAHIKFSFLTGVSKFSKVSIFSGLNNLYDLTLVARYATICGYTNHDIDTVFADELPGLDRQMIRDWYNGYHWLGEGVYNPFDILQLFKNREFRNYWFETGTPTFLIDLLFSRQFPVPKLDKLISTSSVLSSFDVEDIATEALLFQTGYLTIKNQERLGGQEFYTLGYPNQEVYQSLNENLLSVLVKDNSTRSVQTAQLYRLLLVNDFNGLQQLFHAFFASIPYHWYTNNQIQTYEGYYASVFYSYFASLGLDVTVEDITNLGRIDMTLKFNGQVYIFEFKVVEMVPEGNALQQIKDKAYADKYRALGQPIHLVGVEFSKDSRNITAFGVEQA</sequence>
<evidence type="ECO:0000259" key="1">
    <source>
        <dbReference type="Pfam" id="PF09820"/>
    </source>
</evidence>
<keyword evidence="3" id="KW-1185">Reference proteome</keyword>
<dbReference type="Proteomes" id="UP001308005">
    <property type="component" value="Unassembled WGS sequence"/>
</dbReference>
<dbReference type="Pfam" id="PF08011">
    <property type="entry name" value="PDDEXK_9"/>
    <property type="match status" value="1"/>
</dbReference>
<reference evidence="3" key="1">
    <citation type="submission" date="2023-07" db="EMBL/GenBank/DDBJ databases">
        <title>The carbon used by Thiothrix.</title>
        <authorList>
            <person name="Chen L."/>
        </authorList>
    </citation>
    <scope>NUCLEOTIDE SEQUENCE [LARGE SCALE GENOMIC DNA]</scope>
</reference>
<keyword evidence="2" id="KW-0547">Nucleotide-binding</keyword>
<feature type="domain" description="AAA-ATPase-like" evidence="1">
    <location>
        <begin position="18"/>
        <end position="214"/>
    </location>
</feature>
<dbReference type="InterPro" id="IPR012547">
    <property type="entry name" value="PDDEXK_9"/>
</dbReference>
<dbReference type="Pfam" id="PF09820">
    <property type="entry name" value="AAA-ATPase_like"/>
    <property type="match status" value="1"/>
</dbReference>
<comment type="caution">
    <text evidence="2">The sequence shown here is derived from an EMBL/GenBank/DDBJ whole genome shotgun (WGS) entry which is preliminary data.</text>
</comment>